<keyword evidence="5" id="KW-0175">Coiled coil</keyword>
<feature type="compositionally biased region" description="Basic and acidic residues" evidence="8">
    <location>
        <begin position="397"/>
        <end position="424"/>
    </location>
</feature>
<dbReference type="EMBL" id="HBIO01019458">
    <property type="protein sequence ID" value="CAE0470128.1"/>
    <property type="molecule type" value="Transcribed_RNA"/>
</dbReference>
<feature type="compositionally biased region" description="Low complexity" evidence="8">
    <location>
        <begin position="310"/>
        <end position="322"/>
    </location>
</feature>
<feature type="region of interest" description="Disordered" evidence="8">
    <location>
        <begin position="79"/>
        <end position="115"/>
    </location>
</feature>
<sequence length="578" mass="64197">MMNENDPNFPHEDYAILLGATAPGTAKSLLSRDTACTGTDIAVADLMYGPRPSGIVLPQILRRKLRLVNKANDLLVSQKQEENLGKDGDDNDNDRADIKMKSPKQQSNDSTAESAAEEFLQQTFSVLNNMERVTLFERVAHNDAKRLHSKSPIAHIQGAFEQIDSCIRDDNIDDHLPENYEIPEGYKTIDQNRVFTTTQLEKNLSRANAALMDIHKQLQRGEEIYFQDTDSHGNMYKGWDAFIDTKAEHLGIQDIENFGEDDIASIVQCYSTIAPTRKMHSDMRWFSSSSCTVENGTVRGYNGKKSQRTSSSTTSSAAVSPVPFNQPISVGLGSSHVLADVDQEKVTKDQKQTEVEKCVSVSKAEEDDTSNRNEEITNTTPTTIPLNLNVSNLKSDEAETKEKVAEESPAIGKEKEIISPESKQKIAPIETNKVDILNVPIPRKSPVSPGPEKLKQKSTISSDLKVEKEIENSPAISKAETSTSNQAKSKEEVEQQDANAKKIATQEDKEDDLKAAKGKESTKPVSTEGLPPISSQVEKEDKGKRKMDDRDDAESEDDKMQEDDGTRKSSRVRKKRKK</sequence>
<evidence type="ECO:0000256" key="4">
    <source>
        <dbReference type="ARBA" id="ARBA00023015"/>
    </source>
</evidence>
<dbReference type="GO" id="GO:0006325">
    <property type="term" value="P:chromatin organization"/>
    <property type="evidence" value="ECO:0007669"/>
    <property type="project" value="UniProtKB-KW"/>
</dbReference>
<evidence type="ECO:0000256" key="3">
    <source>
        <dbReference type="ARBA" id="ARBA00022853"/>
    </source>
</evidence>
<feature type="region of interest" description="Disordered" evidence="8">
    <location>
        <begin position="397"/>
        <end position="578"/>
    </location>
</feature>
<gene>
    <name evidence="9" type="ORF">CDEB00056_LOCUS14981</name>
</gene>
<comment type="subcellular location">
    <subcellularLocation>
        <location evidence="1">Nucleus</location>
    </subcellularLocation>
</comment>
<evidence type="ECO:0000256" key="1">
    <source>
        <dbReference type="ARBA" id="ARBA00004123"/>
    </source>
</evidence>
<proteinExistence type="inferred from homology"/>
<feature type="compositionally biased region" description="Polar residues" evidence="8">
    <location>
        <begin position="103"/>
        <end position="113"/>
    </location>
</feature>
<accession>A0A7S3VC64</accession>
<dbReference type="GO" id="GO:0005634">
    <property type="term" value="C:nucleus"/>
    <property type="evidence" value="ECO:0007669"/>
    <property type="project" value="UniProtKB-SubCell"/>
</dbReference>
<dbReference type="Pfam" id="PF09340">
    <property type="entry name" value="NuA4"/>
    <property type="match status" value="1"/>
</dbReference>
<dbReference type="InterPro" id="IPR015418">
    <property type="entry name" value="Eaf6"/>
</dbReference>
<keyword evidence="7" id="KW-0539">Nucleus</keyword>
<name>A0A7S3VC64_9STRA</name>
<dbReference type="AlphaFoldDB" id="A0A7S3VC64"/>
<feature type="compositionally biased region" description="Basic and acidic residues" evidence="8">
    <location>
        <begin position="504"/>
        <end position="522"/>
    </location>
</feature>
<reference evidence="9" key="1">
    <citation type="submission" date="2021-01" db="EMBL/GenBank/DDBJ databases">
        <authorList>
            <person name="Corre E."/>
            <person name="Pelletier E."/>
            <person name="Niang G."/>
            <person name="Scheremetjew M."/>
            <person name="Finn R."/>
            <person name="Kale V."/>
            <person name="Holt S."/>
            <person name="Cochrane G."/>
            <person name="Meng A."/>
            <person name="Brown T."/>
            <person name="Cohen L."/>
        </authorList>
    </citation>
    <scope>NUCLEOTIDE SEQUENCE</scope>
    <source>
        <strain evidence="9">MM31A-1</strain>
    </source>
</reference>
<evidence type="ECO:0000256" key="2">
    <source>
        <dbReference type="ARBA" id="ARBA00010916"/>
    </source>
</evidence>
<evidence type="ECO:0000256" key="6">
    <source>
        <dbReference type="ARBA" id="ARBA00023163"/>
    </source>
</evidence>
<dbReference type="GO" id="GO:0000123">
    <property type="term" value="C:histone acetyltransferase complex"/>
    <property type="evidence" value="ECO:0007669"/>
    <property type="project" value="InterPro"/>
</dbReference>
<feature type="compositionally biased region" description="Acidic residues" evidence="8">
    <location>
        <begin position="550"/>
        <end position="561"/>
    </location>
</feature>
<keyword evidence="4" id="KW-0805">Transcription regulation</keyword>
<feature type="compositionally biased region" description="Basic and acidic residues" evidence="8">
    <location>
        <begin position="537"/>
        <end position="549"/>
    </location>
</feature>
<evidence type="ECO:0000256" key="7">
    <source>
        <dbReference type="ARBA" id="ARBA00023242"/>
    </source>
</evidence>
<evidence type="ECO:0000313" key="9">
    <source>
        <dbReference type="EMBL" id="CAE0470128.1"/>
    </source>
</evidence>
<organism evidence="9">
    <name type="scientific">Chaetoceros debilis</name>
    <dbReference type="NCBI Taxonomy" id="122233"/>
    <lineage>
        <taxon>Eukaryota</taxon>
        <taxon>Sar</taxon>
        <taxon>Stramenopiles</taxon>
        <taxon>Ochrophyta</taxon>
        <taxon>Bacillariophyta</taxon>
        <taxon>Coscinodiscophyceae</taxon>
        <taxon>Chaetocerotophycidae</taxon>
        <taxon>Chaetocerotales</taxon>
        <taxon>Chaetocerotaceae</taxon>
        <taxon>Chaetoceros</taxon>
    </lineage>
</organism>
<feature type="compositionally biased region" description="Basic residues" evidence="8">
    <location>
        <begin position="568"/>
        <end position="578"/>
    </location>
</feature>
<evidence type="ECO:0000256" key="8">
    <source>
        <dbReference type="SAM" id="MobiDB-lite"/>
    </source>
</evidence>
<feature type="region of interest" description="Disordered" evidence="8">
    <location>
        <begin position="297"/>
        <end position="322"/>
    </location>
</feature>
<feature type="region of interest" description="Disordered" evidence="8">
    <location>
        <begin position="357"/>
        <end position="381"/>
    </location>
</feature>
<evidence type="ECO:0000256" key="5">
    <source>
        <dbReference type="ARBA" id="ARBA00023054"/>
    </source>
</evidence>
<keyword evidence="3" id="KW-0156">Chromatin regulator</keyword>
<keyword evidence="6" id="KW-0804">Transcription</keyword>
<comment type="similarity">
    <text evidence="2">Belongs to the EAF6 family.</text>
</comment>
<feature type="compositionally biased region" description="Basic and acidic residues" evidence="8">
    <location>
        <begin position="79"/>
        <end position="100"/>
    </location>
</feature>
<protein>
    <submittedName>
        <fullName evidence="9">Uncharacterized protein</fullName>
    </submittedName>
</protein>